<protein>
    <recommendedName>
        <fullName evidence="3">Tellurite resistance protein TerB</fullName>
    </recommendedName>
</protein>
<comment type="caution">
    <text evidence="1">The sequence shown here is derived from an EMBL/GenBank/DDBJ whole genome shotgun (WGS) entry which is preliminary data.</text>
</comment>
<accession>A0ABP9GEY3</accession>
<reference evidence="2" key="1">
    <citation type="journal article" date="2019" name="Int. J. Syst. Evol. Microbiol.">
        <title>The Global Catalogue of Microorganisms (GCM) 10K type strain sequencing project: providing services to taxonomists for standard genome sequencing and annotation.</title>
        <authorList>
            <consortium name="The Broad Institute Genomics Platform"/>
            <consortium name="The Broad Institute Genome Sequencing Center for Infectious Disease"/>
            <person name="Wu L."/>
            <person name="Ma J."/>
        </authorList>
    </citation>
    <scope>NUCLEOTIDE SEQUENCE [LARGE SCALE GENOMIC DNA]</scope>
    <source>
        <strain evidence="2">JCM 18285</strain>
    </source>
</reference>
<keyword evidence="2" id="KW-1185">Reference proteome</keyword>
<evidence type="ECO:0000313" key="2">
    <source>
        <dbReference type="Proteomes" id="UP001501302"/>
    </source>
</evidence>
<dbReference type="Proteomes" id="UP001501302">
    <property type="component" value="Unassembled WGS sequence"/>
</dbReference>
<evidence type="ECO:0000313" key="1">
    <source>
        <dbReference type="EMBL" id="GAA4940953.1"/>
    </source>
</evidence>
<evidence type="ECO:0008006" key="3">
    <source>
        <dbReference type="Google" id="ProtNLM"/>
    </source>
</evidence>
<dbReference type="EMBL" id="BAABJJ010000013">
    <property type="protein sequence ID" value="GAA4940953.1"/>
    <property type="molecule type" value="Genomic_DNA"/>
</dbReference>
<gene>
    <name evidence="1" type="ORF">GCM10023314_12300</name>
</gene>
<proteinExistence type="predicted"/>
<dbReference type="RefSeq" id="WP_345190837.1">
    <property type="nucleotide sequence ID" value="NZ_BAABJJ010000013.1"/>
</dbReference>
<organism evidence="1 2">
    <name type="scientific">Algibacter agarivorans</name>
    <dbReference type="NCBI Taxonomy" id="1109741"/>
    <lineage>
        <taxon>Bacteria</taxon>
        <taxon>Pseudomonadati</taxon>
        <taxon>Bacteroidota</taxon>
        <taxon>Flavobacteriia</taxon>
        <taxon>Flavobacteriales</taxon>
        <taxon>Flavobacteriaceae</taxon>
        <taxon>Algibacter</taxon>
    </lineage>
</organism>
<sequence>MATKKKMTLKFYQNLGKLFYAIAAADMRVRDVEFNKLKELVKKHWLEVDVIEDAYHTDAAYQIEIVFDWLNDKENLNAKAGYNAFIKYKNEQPHLFTDDIKKLILKTAHAIAASFSGLNKSELIMLAKLDLELKKTRS</sequence>
<name>A0ABP9GEY3_9FLAO</name>